<evidence type="ECO:0000313" key="2">
    <source>
        <dbReference type="Proteomes" id="UP000572540"/>
    </source>
</evidence>
<proteinExistence type="predicted"/>
<name>A0A7Z0B1A8_9BURK</name>
<dbReference type="Proteomes" id="UP000572540">
    <property type="component" value="Unassembled WGS sequence"/>
</dbReference>
<evidence type="ECO:0000313" key="1">
    <source>
        <dbReference type="EMBL" id="NYH16415.1"/>
    </source>
</evidence>
<comment type="caution">
    <text evidence="1">The sequence shown here is derived from an EMBL/GenBank/DDBJ whole genome shotgun (WGS) entry which is preliminary data.</text>
</comment>
<dbReference type="EMBL" id="JACCAU010000001">
    <property type="protein sequence ID" value="NYH16415.1"/>
    <property type="molecule type" value="Genomic_DNA"/>
</dbReference>
<dbReference type="AlphaFoldDB" id="A0A7Z0B1A8"/>
<sequence length="76" mass="9003">MLDHIRCFLRHIDHEAAVRCTTHEDKRRGSEIRPGHTCLLAIVKKRHSGGLDRRRQVFFNDRYETDDSSEEIRFAP</sequence>
<accession>A0A7Z0B1A8</accession>
<organism evidence="1 2">
    <name type="scientific">Paraburkholderia bryophila</name>
    <dbReference type="NCBI Taxonomy" id="420952"/>
    <lineage>
        <taxon>Bacteria</taxon>
        <taxon>Pseudomonadati</taxon>
        <taxon>Pseudomonadota</taxon>
        <taxon>Betaproteobacteria</taxon>
        <taxon>Burkholderiales</taxon>
        <taxon>Burkholderiaceae</taxon>
        <taxon>Paraburkholderia</taxon>
    </lineage>
</organism>
<gene>
    <name evidence="1" type="ORF">GGD41_003643</name>
</gene>
<protein>
    <submittedName>
        <fullName evidence="1">Uncharacterized protein</fullName>
    </submittedName>
</protein>
<reference evidence="1 2" key="1">
    <citation type="submission" date="2020-07" db="EMBL/GenBank/DDBJ databases">
        <title>Exploring microbial biodiversity for novel pathways involved in the catabolism of aromatic compounds derived from lignin.</title>
        <authorList>
            <person name="Elkins J."/>
        </authorList>
    </citation>
    <scope>NUCLEOTIDE SEQUENCE [LARGE SCALE GENOMIC DNA]</scope>
    <source>
        <strain evidence="1 2">H2C3B</strain>
    </source>
</reference>
<dbReference type="RefSeq" id="WP_179759409.1">
    <property type="nucleotide sequence ID" value="NZ_JACCAU010000001.1"/>
</dbReference>